<dbReference type="SUPFAM" id="SSF52467">
    <property type="entry name" value="DHS-like NAD/FAD-binding domain"/>
    <property type="match status" value="1"/>
</dbReference>
<feature type="binding site" evidence="4">
    <location>
        <position position="129"/>
    </location>
    <ligand>
        <name>Zn(2+)</name>
        <dbReference type="ChEBI" id="CHEBI:29105"/>
    </ligand>
</feature>
<evidence type="ECO:0000313" key="6">
    <source>
        <dbReference type="EMBL" id="MBC2676944.1"/>
    </source>
</evidence>
<feature type="active site" description="Proton acceptor" evidence="4">
    <location>
        <position position="118"/>
    </location>
</feature>
<dbReference type="InterPro" id="IPR026591">
    <property type="entry name" value="Sirtuin_cat_small_dom_sf"/>
</dbReference>
<sequence>MVELADDLYQQMAQAPYLVLTGAGISTASGIPDYRDSDGVRRGSAPIMHQDFIASPATRKRYWARAMVGWRGVHQATPNAAHQALAALQGQGLISGVITQNVDGLHDVAGSRNVVELHGNLHRVVCLDCGMRLRRDDVQLLLEEQNPYLQDVHAVLAPDGDAQLAARFLEAFHMPHCPCCGSDLLKPDVVFFGGGVEPEQARAAWKAVEAAPGMLIVGTSLMAYSSFRLCQEMSRQGKRLLAINMGRTRADGLLSIKVTQPCEQVLPQIAQRLVQGSQSST</sequence>
<evidence type="ECO:0000256" key="2">
    <source>
        <dbReference type="ARBA" id="ARBA00022679"/>
    </source>
</evidence>
<proteinExistence type="predicted"/>
<keyword evidence="2" id="KW-0808">Transferase</keyword>
<name>A0A7X1G3B9_9PSED</name>
<evidence type="ECO:0000256" key="3">
    <source>
        <dbReference type="ARBA" id="ARBA00023027"/>
    </source>
</evidence>
<dbReference type="PROSITE" id="PS50305">
    <property type="entry name" value="SIRTUIN"/>
    <property type="match status" value="1"/>
</dbReference>
<keyword evidence="4" id="KW-0479">Metal-binding</keyword>
<keyword evidence="4" id="KW-0862">Zinc</keyword>
<dbReference type="PANTHER" id="PTHR11085">
    <property type="entry name" value="NAD-DEPENDENT PROTEIN DEACYLASE SIRTUIN-5, MITOCHONDRIAL-RELATED"/>
    <property type="match status" value="1"/>
</dbReference>
<dbReference type="GO" id="GO:0017136">
    <property type="term" value="F:histone deacetylase activity, NAD-dependent"/>
    <property type="evidence" value="ECO:0007669"/>
    <property type="project" value="TreeGrafter"/>
</dbReference>
<keyword evidence="3" id="KW-0520">NAD</keyword>
<dbReference type="GO" id="GO:0070403">
    <property type="term" value="F:NAD+ binding"/>
    <property type="evidence" value="ECO:0007669"/>
    <property type="project" value="InterPro"/>
</dbReference>
<dbReference type="GO" id="GO:0046872">
    <property type="term" value="F:metal ion binding"/>
    <property type="evidence" value="ECO:0007669"/>
    <property type="project" value="UniProtKB-KW"/>
</dbReference>
<dbReference type="RefSeq" id="WP_185793124.1">
    <property type="nucleotide sequence ID" value="NZ_JACMYH010000001.1"/>
</dbReference>
<evidence type="ECO:0000256" key="4">
    <source>
        <dbReference type="PROSITE-ProRule" id="PRU00236"/>
    </source>
</evidence>
<gene>
    <name evidence="6" type="ORF">H7993_00940</name>
</gene>
<dbReference type="NCBIfam" id="NF003738">
    <property type="entry name" value="PRK05333.1"/>
    <property type="match status" value="1"/>
</dbReference>
<reference evidence="6 7" key="1">
    <citation type="submission" date="2020-08" db="EMBL/GenBank/DDBJ databases">
        <title>Pseudomonas sp. nov.</title>
        <authorList>
            <person name="Gieschler S."/>
            <person name="Fiedler G."/>
            <person name="Brinks E."/>
            <person name="Boehnlein C."/>
            <person name="Franz C.M.A.P."/>
            <person name="Kabisch J."/>
        </authorList>
    </citation>
    <scope>NUCLEOTIDE SEQUENCE [LARGE SCALE GENOMIC DNA]</scope>
    <source>
        <strain evidence="6 7">MBT-2</strain>
    </source>
</reference>
<dbReference type="Proteomes" id="UP000546173">
    <property type="component" value="Unassembled WGS sequence"/>
</dbReference>
<evidence type="ECO:0000259" key="5">
    <source>
        <dbReference type="PROSITE" id="PS50305"/>
    </source>
</evidence>
<dbReference type="EC" id="2.3.1.286" evidence="1"/>
<dbReference type="InterPro" id="IPR029035">
    <property type="entry name" value="DHS-like_NAD/FAD-binding_dom"/>
</dbReference>
<dbReference type="InterPro" id="IPR050134">
    <property type="entry name" value="NAD-dep_sirtuin_deacylases"/>
</dbReference>
<organism evidence="6 7">
    <name type="scientific">Pseudomonas baltica</name>
    <dbReference type="NCBI Taxonomy" id="2762576"/>
    <lineage>
        <taxon>Bacteria</taxon>
        <taxon>Pseudomonadati</taxon>
        <taxon>Pseudomonadota</taxon>
        <taxon>Gammaproteobacteria</taxon>
        <taxon>Pseudomonadales</taxon>
        <taxon>Pseudomonadaceae</taxon>
        <taxon>Pseudomonas</taxon>
    </lineage>
</organism>
<dbReference type="PANTHER" id="PTHR11085:SF10">
    <property type="entry name" value="NAD-DEPENDENT PROTEIN DEACYLASE SIRTUIN-5, MITOCHONDRIAL-RELATED"/>
    <property type="match status" value="1"/>
</dbReference>
<evidence type="ECO:0000256" key="1">
    <source>
        <dbReference type="ARBA" id="ARBA00012928"/>
    </source>
</evidence>
<dbReference type="InterPro" id="IPR003000">
    <property type="entry name" value="Sirtuin"/>
</dbReference>
<dbReference type="Pfam" id="PF02146">
    <property type="entry name" value="SIR2"/>
    <property type="match status" value="1"/>
</dbReference>
<feature type="binding site" evidence="4">
    <location>
        <position position="180"/>
    </location>
    <ligand>
        <name>Zn(2+)</name>
        <dbReference type="ChEBI" id="CHEBI:29105"/>
    </ligand>
</feature>
<dbReference type="InterPro" id="IPR026590">
    <property type="entry name" value="Ssirtuin_cat_dom"/>
</dbReference>
<accession>A0A7X1G3B9</accession>
<feature type="domain" description="Deacetylase sirtuin-type" evidence="5">
    <location>
        <begin position="1"/>
        <end position="276"/>
    </location>
</feature>
<dbReference type="EMBL" id="JACMYH010000001">
    <property type="protein sequence ID" value="MBC2676944.1"/>
    <property type="molecule type" value="Genomic_DNA"/>
</dbReference>
<comment type="caution">
    <text evidence="6">The sequence shown here is derived from an EMBL/GenBank/DDBJ whole genome shotgun (WGS) entry which is preliminary data.</text>
</comment>
<keyword evidence="7" id="KW-1185">Reference proteome</keyword>
<evidence type="ECO:0000313" key="7">
    <source>
        <dbReference type="Proteomes" id="UP000546173"/>
    </source>
</evidence>
<dbReference type="AlphaFoldDB" id="A0A7X1G3B9"/>
<protein>
    <recommendedName>
        <fullName evidence="1">protein acetyllysine N-acetyltransferase</fullName>
        <ecNumber evidence="1">2.3.1.286</ecNumber>
    </recommendedName>
</protein>
<dbReference type="Gene3D" id="3.30.1600.10">
    <property type="entry name" value="SIR2/SIRT2 'Small Domain"/>
    <property type="match status" value="1"/>
</dbReference>
<dbReference type="Gene3D" id="3.40.50.1220">
    <property type="entry name" value="TPP-binding domain"/>
    <property type="match status" value="1"/>
</dbReference>
<feature type="binding site" evidence="4">
    <location>
        <position position="177"/>
    </location>
    <ligand>
        <name>Zn(2+)</name>
        <dbReference type="ChEBI" id="CHEBI:29105"/>
    </ligand>
</feature>
<feature type="binding site" evidence="4">
    <location>
        <position position="126"/>
    </location>
    <ligand>
        <name>Zn(2+)</name>
        <dbReference type="ChEBI" id="CHEBI:29105"/>
    </ligand>
</feature>